<keyword evidence="1" id="KW-0732">Signal</keyword>
<dbReference type="RefSeq" id="WP_271185923.1">
    <property type="nucleotide sequence ID" value="NZ_BSFE01000002.1"/>
</dbReference>
<evidence type="ECO:0008006" key="4">
    <source>
        <dbReference type="Google" id="ProtNLM"/>
    </source>
</evidence>
<dbReference type="InterPro" id="IPR043749">
    <property type="entry name" value="DUF5694"/>
</dbReference>
<reference evidence="2" key="1">
    <citation type="journal article" date="2014" name="Int. J. Syst. Evol. Microbiol.">
        <title>Complete genome sequence of Corynebacterium casei LMG S-19264T (=DSM 44701T), isolated from a smear-ripened cheese.</title>
        <authorList>
            <consortium name="US DOE Joint Genome Institute (JGI-PGF)"/>
            <person name="Walter F."/>
            <person name="Albersmeier A."/>
            <person name="Kalinowski J."/>
            <person name="Ruckert C."/>
        </authorList>
    </citation>
    <scope>NUCLEOTIDE SEQUENCE</scope>
    <source>
        <strain evidence="2">VKM B-1513</strain>
    </source>
</reference>
<accession>A0A9W6IJU7</accession>
<reference evidence="2" key="2">
    <citation type="submission" date="2023-01" db="EMBL/GenBank/DDBJ databases">
        <authorList>
            <person name="Sun Q."/>
            <person name="Evtushenko L."/>
        </authorList>
    </citation>
    <scope>NUCLEOTIDE SEQUENCE</scope>
    <source>
        <strain evidence="2">VKM B-1513</strain>
    </source>
</reference>
<feature type="chain" id="PRO_5040957226" description="TraB/GumN family protein" evidence="1">
    <location>
        <begin position="24"/>
        <end position="290"/>
    </location>
</feature>
<gene>
    <name evidence="2" type="ORF">GCM10017621_10510</name>
</gene>
<evidence type="ECO:0000313" key="2">
    <source>
        <dbReference type="EMBL" id="GLK51543.1"/>
    </source>
</evidence>
<evidence type="ECO:0000313" key="3">
    <source>
        <dbReference type="Proteomes" id="UP001143486"/>
    </source>
</evidence>
<dbReference type="Proteomes" id="UP001143486">
    <property type="component" value="Unassembled WGS sequence"/>
</dbReference>
<feature type="signal peptide" evidence="1">
    <location>
        <begin position="1"/>
        <end position="23"/>
    </location>
</feature>
<dbReference type="AlphaFoldDB" id="A0A9W6IJU7"/>
<protein>
    <recommendedName>
        <fullName evidence="4">TraB/GumN family protein</fullName>
    </recommendedName>
</protein>
<name>A0A9W6IJU7_9PROT</name>
<sequence>MLRTVIMAAVTLAAATSATPAQTPPRPEPVAEVLILGTYHFSNPGRDQYNARADDMLSERRQAEIADLLDGLAVFAPTMVAVEAGRSSPINEGYAAWRAGEAELSVNERQQIGFRMADRMGLDRVAPIDADHRFMAYEDLLLAYQQLAGSEPDPHLAAVEAATNALGRGFTAETEARQAAHTVGEVLAWMNTDAALDANLDFYLAYQIRRWEPDGSPAGAYTVGNWYTRNILMLQNLLYELEGREDERVLMIVGQGHAAILRDLVAASPWLTLADPLDYLPDVPPAPAVE</sequence>
<keyword evidence="3" id="KW-1185">Reference proteome</keyword>
<organism evidence="2 3">
    <name type="scientific">Maricaulis virginensis</name>
    <dbReference type="NCBI Taxonomy" id="144022"/>
    <lineage>
        <taxon>Bacteria</taxon>
        <taxon>Pseudomonadati</taxon>
        <taxon>Pseudomonadota</taxon>
        <taxon>Alphaproteobacteria</taxon>
        <taxon>Maricaulales</taxon>
        <taxon>Maricaulaceae</taxon>
        <taxon>Maricaulis</taxon>
    </lineage>
</organism>
<dbReference type="Pfam" id="PF18950">
    <property type="entry name" value="DUF5694"/>
    <property type="match status" value="1"/>
</dbReference>
<evidence type="ECO:0000256" key="1">
    <source>
        <dbReference type="SAM" id="SignalP"/>
    </source>
</evidence>
<proteinExistence type="predicted"/>
<comment type="caution">
    <text evidence="2">The sequence shown here is derived from an EMBL/GenBank/DDBJ whole genome shotgun (WGS) entry which is preliminary data.</text>
</comment>
<dbReference type="EMBL" id="BSFE01000002">
    <property type="protein sequence ID" value="GLK51543.1"/>
    <property type="molecule type" value="Genomic_DNA"/>
</dbReference>